<dbReference type="InterPro" id="IPR020557">
    <property type="entry name" value="Fumarate_lyase_CS"/>
</dbReference>
<dbReference type="GO" id="GO:0006531">
    <property type="term" value="P:aspartate metabolic process"/>
    <property type="evidence" value="ECO:0007669"/>
    <property type="project" value="TreeGrafter"/>
</dbReference>
<dbReference type="InterPro" id="IPR051546">
    <property type="entry name" value="Aspartate_Ammonia-Lyase"/>
</dbReference>
<dbReference type="GO" id="GO:0005829">
    <property type="term" value="C:cytosol"/>
    <property type="evidence" value="ECO:0007669"/>
    <property type="project" value="TreeGrafter"/>
</dbReference>
<dbReference type="STRING" id="1379270.GEMMAAP_03225"/>
<dbReference type="Gene3D" id="1.10.275.10">
    <property type="entry name" value="Fumarase/aspartase (N-terminal domain)"/>
    <property type="match status" value="1"/>
</dbReference>
<dbReference type="FunFam" id="1.10.40.30:FF:000002">
    <property type="entry name" value="Fumarate hydratase class II"/>
    <property type="match status" value="1"/>
</dbReference>
<dbReference type="GO" id="GO:0008797">
    <property type="term" value="F:aspartate ammonia-lyase activity"/>
    <property type="evidence" value="ECO:0007669"/>
    <property type="project" value="UniProtKB-EC"/>
</dbReference>
<dbReference type="PANTHER" id="PTHR42696">
    <property type="entry name" value="ASPARTATE AMMONIA-LYASE"/>
    <property type="match status" value="1"/>
</dbReference>
<dbReference type="InterPro" id="IPR024083">
    <property type="entry name" value="Fumarase/histidase_N"/>
</dbReference>
<dbReference type="FunFam" id="1.20.200.10:FF:000001">
    <property type="entry name" value="Fumarate hydratase, mitochondrial"/>
    <property type="match status" value="1"/>
</dbReference>
<dbReference type="PRINTS" id="PR00149">
    <property type="entry name" value="FUMRATELYASE"/>
</dbReference>
<dbReference type="KEGG" id="gph:GEMMAAP_03225"/>
<proteinExistence type="predicted"/>
<sequence>MVGRGRTLGFGGNRTRKEHDLLGERDVPFEALYGVQTLRALENFPITGIPLREFPVLIEALAAVKEAAAVTNQELGLLEQDKCDVIVRAAREIRAGRHHEHFLVDMIQGGAGTSTNMNANEVIANRALELCNASRGDYEVIGPNDHVNLSQSTNDVYPTAVRVALHKSLATFRAELSRLSDAFEVKGVEFAPLIKMGRTQMQDAVPMTLGQEFMAFAHTLREDVDRLAEAQLLIREINLGATAIGTGINAPPGYAELVAAHLTRISEVPVLTAPDLVEATSDTGAFVQLSGVMKRTATKLSKICNDLRLLSSGPRAGFGEINLPAMQPGSSIMPGKVNPVIPEVVNQVCFEVIGGDVTVTMAAEAGQLQLNAFEPIIAYRLLRGIDMLRNACLVLRERCVTGITANADRMRHFVEHSIGIVTALVPVIGYEAATDVARTALASGRGVFEIVLERGLLTRAQLDDILNPAAMTAPRNVTQEFSTVGPPA</sequence>
<reference evidence="4 5" key="2">
    <citation type="journal article" date="2016" name="Environ. Microbiol. Rep.">
        <title>Metagenomic evidence for the presence of phototrophic Gemmatimonadetes bacteria in diverse environments.</title>
        <authorList>
            <person name="Zeng Y."/>
            <person name="Baumbach J."/>
            <person name="Barbosa E.G."/>
            <person name="Azevedo V."/>
            <person name="Zhang C."/>
            <person name="Koblizek M."/>
        </authorList>
    </citation>
    <scope>NUCLEOTIDE SEQUENCE [LARGE SCALE GENOMIC DNA]</scope>
    <source>
        <strain evidence="4 5">AP64</strain>
    </source>
</reference>
<name>A0A143BPK9_9BACT</name>
<dbReference type="FunFam" id="1.10.275.10:FF:000001">
    <property type="entry name" value="Fumarate hydratase, mitochondrial"/>
    <property type="match status" value="1"/>
</dbReference>
<keyword evidence="5" id="KW-1185">Reference proteome</keyword>
<dbReference type="Pfam" id="PF00206">
    <property type="entry name" value="Lyase_1"/>
    <property type="match status" value="1"/>
</dbReference>
<dbReference type="Gene3D" id="1.20.200.10">
    <property type="entry name" value="Fumarase/aspartase (Central domain)"/>
    <property type="match status" value="1"/>
</dbReference>
<dbReference type="eggNOG" id="COG1027">
    <property type="taxonomic scope" value="Bacteria"/>
</dbReference>
<dbReference type="InterPro" id="IPR018951">
    <property type="entry name" value="Fumarase_C_C"/>
</dbReference>
<feature type="domain" description="Fumarate lyase N-terminal" evidence="2">
    <location>
        <begin position="23"/>
        <end position="354"/>
    </location>
</feature>
<dbReference type="InterPro" id="IPR008948">
    <property type="entry name" value="L-Aspartase-like"/>
</dbReference>
<evidence type="ECO:0000313" key="4">
    <source>
        <dbReference type="EMBL" id="AMW06515.1"/>
    </source>
</evidence>
<keyword evidence="1 4" id="KW-0456">Lyase</keyword>
<dbReference type="InterPro" id="IPR022761">
    <property type="entry name" value="Fumarate_lyase_N"/>
</dbReference>
<dbReference type="PROSITE" id="PS00163">
    <property type="entry name" value="FUMARATE_LYASES"/>
    <property type="match status" value="1"/>
</dbReference>
<evidence type="ECO:0000313" key="5">
    <source>
        <dbReference type="Proteomes" id="UP000076404"/>
    </source>
</evidence>
<dbReference type="Pfam" id="PF10415">
    <property type="entry name" value="FumaraseC_C"/>
    <property type="match status" value="1"/>
</dbReference>
<dbReference type="NCBIfam" id="NF008909">
    <property type="entry name" value="PRK12273.1"/>
    <property type="match status" value="1"/>
</dbReference>
<dbReference type="SUPFAM" id="SSF48557">
    <property type="entry name" value="L-aspartase-like"/>
    <property type="match status" value="1"/>
</dbReference>
<protein>
    <submittedName>
        <fullName evidence="4">Aspartate ammonia-lyase</fullName>
        <ecNumber evidence="4">4.3.1.1</ecNumber>
    </submittedName>
</protein>
<dbReference type="GO" id="GO:0006099">
    <property type="term" value="P:tricarboxylic acid cycle"/>
    <property type="evidence" value="ECO:0007669"/>
    <property type="project" value="InterPro"/>
</dbReference>
<reference evidence="4 5" key="1">
    <citation type="journal article" date="2014" name="Proc. Natl. Acad. Sci. U.S.A.">
        <title>Functional type 2 photosynthetic reaction centers found in the rare bacterial phylum Gemmatimonadetes.</title>
        <authorList>
            <person name="Zeng Y."/>
            <person name="Feng F."/>
            <person name="Medova H."/>
            <person name="Dean J."/>
            <person name="Koblizek M."/>
        </authorList>
    </citation>
    <scope>NUCLEOTIDE SEQUENCE [LARGE SCALE GENOMIC DNA]</scope>
    <source>
        <strain evidence="4 5">AP64</strain>
    </source>
</reference>
<evidence type="ECO:0000259" key="3">
    <source>
        <dbReference type="Pfam" id="PF10415"/>
    </source>
</evidence>
<dbReference type="Proteomes" id="UP000076404">
    <property type="component" value="Chromosome"/>
</dbReference>
<gene>
    <name evidence="4" type="primary">aspA</name>
    <name evidence="4" type="ORF">GEMMAAP_03225</name>
</gene>
<dbReference type="CDD" id="cd01357">
    <property type="entry name" value="Aspartase"/>
    <property type="match status" value="1"/>
</dbReference>
<dbReference type="AlphaFoldDB" id="A0A143BPK9"/>
<evidence type="ECO:0000256" key="1">
    <source>
        <dbReference type="ARBA" id="ARBA00023239"/>
    </source>
</evidence>
<dbReference type="EMBL" id="CP011454">
    <property type="protein sequence ID" value="AMW06515.1"/>
    <property type="molecule type" value="Genomic_DNA"/>
</dbReference>
<dbReference type="PANTHER" id="PTHR42696:SF2">
    <property type="entry name" value="ASPARTATE AMMONIA-LYASE"/>
    <property type="match status" value="1"/>
</dbReference>
<organism evidence="4 5">
    <name type="scientific">Gemmatimonas phototrophica</name>
    <dbReference type="NCBI Taxonomy" id="1379270"/>
    <lineage>
        <taxon>Bacteria</taxon>
        <taxon>Pseudomonadati</taxon>
        <taxon>Gemmatimonadota</taxon>
        <taxon>Gemmatimonadia</taxon>
        <taxon>Gemmatimonadales</taxon>
        <taxon>Gemmatimonadaceae</taxon>
        <taxon>Gemmatimonas</taxon>
    </lineage>
</organism>
<evidence type="ECO:0000259" key="2">
    <source>
        <dbReference type="Pfam" id="PF00206"/>
    </source>
</evidence>
<dbReference type="EC" id="4.3.1.1" evidence="4"/>
<dbReference type="Gene3D" id="1.10.40.30">
    <property type="entry name" value="Fumarase/aspartase (C-terminal domain)"/>
    <property type="match status" value="1"/>
</dbReference>
<dbReference type="InterPro" id="IPR000362">
    <property type="entry name" value="Fumarate_lyase_fam"/>
</dbReference>
<feature type="domain" description="Fumarase C C-terminal" evidence="3">
    <location>
        <begin position="420"/>
        <end position="472"/>
    </location>
</feature>
<accession>A0A143BPK9</accession>